<comment type="subcellular location">
    <subcellularLocation>
        <location evidence="1">Cell membrane</location>
        <topology evidence="1">Multi-pass membrane protein</topology>
    </subcellularLocation>
</comment>
<evidence type="ECO:0000256" key="4">
    <source>
        <dbReference type="ARBA" id="ARBA00022538"/>
    </source>
</evidence>
<accession>B8CXA1</accession>
<evidence type="ECO:0000256" key="1">
    <source>
        <dbReference type="ARBA" id="ARBA00004651"/>
    </source>
</evidence>
<feature type="transmembrane region" description="Helical" evidence="10">
    <location>
        <begin position="43"/>
        <end position="62"/>
    </location>
</feature>
<dbReference type="KEGG" id="hor:Hore_11700"/>
<evidence type="ECO:0000256" key="7">
    <source>
        <dbReference type="ARBA" id="ARBA00022989"/>
    </source>
</evidence>
<dbReference type="InterPro" id="IPR003445">
    <property type="entry name" value="Cat_transpt"/>
</dbReference>
<dbReference type="NCBIfam" id="TIGR00933">
    <property type="entry name" value="2a38"/>
    <property type="match status" value="1"/>
</dbReference>
<gene>
    <name evidence="11" type="ordered locus">Hore_11700</name>
</gene>
<feature type="transmembrane region" description="Helical" evidence="10">
    <location>
        <begin position="188"/>
        <end position="207"/>
    </location>
</feature>
<evidence type="ECO:0000256" key="3">
    <source>
        <dbReference type="ARBA" id="ARBA00022475"/>
    </source>
</evidence>
<keyword evidence="8" id="KW-0406">Ion transport</keyword>
<dbReference type="PANTHER" id="PTHR32024:SF1">
    <property type="entry name" value="KTR SYSTEM POTASSIUM UPTAKE PROTEIN B"/>
    <property type="match status" value="1"/>
</dbReference>
<dbReference type="Proteomes" id="UP000000719">
    <property type="component" value="Chromosome"/>
</dbReference>
<evidence type="ECO:0000256" key="8">
    <source>
        <dbReference type="ARBA" id="ARBA00023065"/>
    </source>
</evidence>
<keyword evidence="2" id="KW-0813">Transport</keyword>
<dbReference type="RefSeq" id="WP_012636105.1">
    <property type="nucleotide sequence ID" value="NC_011899.1"/>
</dbReference>
<evidence type="ECO:0000313" key="11">
    <source>
        <dbReference type="EMBL" id="ACL69920.1"/>
    </source>
</evidence>
<feature type="transmembrane region" description="Helical" evidence="10">
    <location>
        <begin position="74"/>
        <end position="98"/>
    </location>
</feature>
<keyword evidence="9 10" id="KW-0472">Membrane</keyword>
<proteinExistence type="predicted"/>
<dbReference type="AlphaFoldDB" id="B8CXA1"/>
<keyword evidence="7 10" id="KW-1133">Transmembrane helix</keyword>
<dbReference type="GO" id="GO:0005886">
    <property type="term" value="C:plasma membrane"/>
    <property type="evidence" value="ECO:0007669"/>
    <property type="project" value="UniProtKB-SubCell"/>
</dbReference>
<evidence type="ECO:0000313" key="12">
    <source>
        <dbReference type="Proteomes" id="UP000000719"/>
    </source>
</evidence>
<feature type="transmembrane region" description="Helical" evidence="10">
    <location>
        <begin position="371"/>
        <end position="391"/>
    </location>
</feature>
<sequence>MISIFKNLSPGQILVIGYSTVILVGTILLLLPVSTVEGQTTNFLEALFTATSATAVTGLIVVNTAEHWTGFGQTVIMLLIQVGGLGFMTTTTLLFLILRRKVLLQERLIVMEEINYNKLSGVIRLTRYIILLTFITEITGTLLLYLYFKGLMPDNRAWFYALFHSISAFNNAGFDLFGNSLENFTGSLYINLIITFLFIFGGLGFLVISEIYNKRQYKKLSLHSKMVISMTLFLIISGTLALFILEFNNPATLGNYTPGIKLLASYFQAVTPRTAGFNTIPINQFRDVSLFIMIVLMFIGASPGSTGGGVKTTTAGTLLVVVYNMARGKEDIEIFRRRIKKKDIYKTLSVVVISLLIIVVVTIVLSITEEFAFIQIVFEVFSAFGTVGLTTGITPQLSNTGRLFIIITMFIGRVGPFTIAMALGRKRIKAIRYPQEDILIG</sequence>
<dbReference type="PANTHER" id="PTHR32024">
    <property type="entry name" value="TRK SYSTEM POTASSIUM UPTAKE PROTEIN TRKG-RELATED"/>
    <property type="match status" value="1"/>
</dbReference>
<evidence type="ECO:0000256" key="6">
    <source>
        <dbReference type="ARBA" id="ARBA00022958"/>
    </source>
</evidence>
<feature type="transmembrane region" description="Helical" evidence="10">
    <location>
        <begin position="227"/>
        <end position="245"/>
    </location>
</feature>
<feature type="transmembrane region" description="Helical" evidence="10">
    <location>
        <begin position="290"/>
        <end position="323"/>
    </location>
</feature>
<feature type="transmembrane region" description="Helical" evidence="10">
    <location>
        <begin position="128"/>
        <end position="148"/>
    </location>
</feature>
<evidence type="ECO:0000256" key="5">
    <source>
        <dbReference type="ARBA" id="ARBA00022692"/>
    </source>
</evidence>
<dbReference type="STRING" id="373903.Hore_11700"/>
<feature type="transmembrane region" description="Helical" evidence="10">
    <location>
        <begin position="403"/>
        <end position="424"/>
    </location>
</feature>
<dbReference type="eggNOG" id="COG0168">
    <property type="taxonomic scope" value="Bacteria"/>
</dbReference>
<keyword evidence="6" id="KW-0630">Potassium</keyword>
<keyword evidence="3" id="KW-1003">Cell membrane</keyword>
<evidence type="ECO:0000256" key="10">
    <source>
        <dbReference type="SAM" id="Phobius"/>
    </source>
</evidence>
<dbReference type="HOGENOM" id="CLU_026429_0_1_9"/>
<reference evidence="11 12" key="1">
    <citation type="journal article" date="2009" name="PLoS ONE">
        <title>Genome analysis of the anaerobic thermohalophilic bacterium Halothermothrix orenii.</title>
        <authorList>
            <person name="Mavromatis K."/>
            <person name="Ivanova N."/>
            <person name="Anderson I."/>
            <person name="Lykidis A."/>
            <person name="Hooper S.D."/>
            <person name="Sun H."/>
            <person name="Kunin V."/>
            <person name="Lapidus A."/>
            <person name="Hugenholtz P."/>
            <person name="Patel B."/>
            <person name="Kyrpides N.C."/>
        </authorList>
    </citation>
    <scope>NUCLEOTIDE SEQUENCE [LARGE SCALE GENOMIC DNA]</scope>
    <source>
        <strain evidence="12">H 168 / OCM 544 / DSM 9562</strain>
    </source>
</reference>
<organism evidence="11 12">
    <name type="scientific">Halothermothrix orenii (strain H 168 / OCM 544 / DSM 9562)</name>
    <dbReference type="NCBI Taxonomy" id="373903"/>
    <lineage>
        <taxon>Bacteria</taxon>
        <taxon>Bacillati</taxon>
        <taxon>Bacillota</taxon>
        <taxon>Clostridia</taxon>
        <taxon>Halanaerobiales</taxon>
        <taxon>Halothermotrichaceae</taxon>
        <taxon>Halothermothrix</taxon>
    </lineage>
</organism>
<dbReference type="GO" id="GO:0015379">
    <property type="term" value="F:potassium:chloride symporter activity"/>
    <property type="evidence" value="ECO:0007669"/>
    <property type="project" value="InterPro"/>
</dbReference>
<evidence type="ECO:0000256" key="2">
    <source>
        <dbReference type="ARBA" id="ARBA00022448"/>
    </source>
</evidence>
<dbReference type="Pfam" id="PF02386">
    <property type="entry name" value="TrkH"/>
    <property type="match status" value="1"/>
</dbReference>
<dbReference type="EMBL" id="CP001098">
    <property type="protein sequence ID" value="ACL69920.1"/>
    <property type="molecule type" value="Genomic_DNA"/>
</dbReference>
<dbReference type="OrthoDB" id="9810952at2"/>
<dbReference type="InterPro" id="IPR004772">
    <property type="entry name" value="TrkH"/>
</dbReference>
<evidence type="ECO:0000256" key="9">
    <source>
        <dbReference type="ARBA" id="ARBA00023136"/>
    </source>
</evidence>
<feature type="transmembrane region" description="Helical" evidence="10">
    <location>
        <begin position="344"/>
        <end position="365"/>
    </location>
</feature>
<name>B8CXA1_HALOH</name>
<keyword evidence="12" id="KW-1185">Reference proteome</keyword>
<feature type="transmembrane region" description="Helical" evidence="10">
    <location>
        <begin position="12"/>
        <end position="31"/>
    </location>
</feature>
<keyword evidence="4" id="KW-0633">Potassium transport</keyword>
<protein>
    <submittedName>
        <fullName evidence="11">Potassium uptake protein, TrkH family</fullName>
    </submittedName>
</protein>
<keyword evidence="5 10" id="KW-0812">Transmembrane</keyword>